<evidence type="ECO:0000256" key="1">
    <source>
        <dbReference type="SAM" id="Coils"/>
    </source>
</evidence>
<keyword evidence="3" id="KW-1185">Reference proteome</keyword>
<sequence length="167" mass="18980">MKIMRDTDKVMVLAAGKEVEGILNEVDIFEIKKQLVELIQENERKEAEKLNHRLEQTQTQIHNGSKCIDGDSGVEKNGTRFEQAQDATIKRVTRSSTQSQIYSPEITGSYLRKNMYENDRNLGGSISELYRECYNFVFDDPPEMLEELYSALNKAIIDGVWGGLGKG</sequence>
<comment type="caution">
    <text evidence="2">The sequence shown here is derived from an EMBL/GenBank/DDBJ whole genome shotgun (WGS) entry which is preliminary data.</text>
</comment>
<feature type="coiled-coil region" evidence="1">
    <location>
        <begin position="28"/>
        <end position="60"/>
    </location>
</feature>
<evidence type="ECO:0000313" key="3">
    <source>
        <dbReference type="Proteomes" id="UP000188320"/>
    </source>
</evidence>
<keyword evidence="1" id="KW-0175">Coiled coil</keyword>
<gene>
    <name evidence="2" type="ORF">AX774_g602</name>
</gene>
<evidence type="ECO:0000313" key="2">
    <source>
        <dbReference type="EMBL" id="OMH85843.1"/>
    </source>
</evidence>
<name>A0A1R1PY20_ZANCU</name>
<proteinExistence type="predicted"/>
<dbReference type="EMBL" id="LSSK01000040">
    <property type="protein sequence ID" value="OMH85843.1"/>
    <property type="molecule type" value="Genomic_DNA"/>
</dbReference>
<dbReference type="AlphaFoldDB" id="A0A1R1PY20"/>
<protein>
    <submittedName>
        <fullName evidence="2">Uncharacterized protein</fullName>
    </submittedName>
</protein>
<accession>A0A1R1PY20</accession>
<dbReference type="Proteomes" id="UP000188320">
    <property type="component" value="Unassembled WGS sequence"/>
</dbReference>
<reference evidence="3" key="1">
    <citation type="submission" date="2017-01" db="EMBL/GenBank/DDBJ databases">
        <authorList>
            <person name="Wang Y."/>
            <person name="White M."/>
            <person name="Kvist S."/>
            <person name="Moncalvo J.-M."/>
        </authorList>
    </citation>
    <scope>NUCLEOTIDE SEQUENCE [LARGE SCALE GENOMIC DNA]</scope>
    <source>
        <strain evidence="3">COL-18-3</strain>
    </source>
</reference>
<organism evidence="2 3">
    <name type="scientific">Zancudomyces culisetae</name>
    <name type="common">Gut fungus</name>
    <name type="synonym">Smittium culisetae</name>
    <dbReference type="NCBI Taxonomy" id="1213189"/>
    <lineage>
        <taxon>Eukaryota</taxon>
        <taxon>Fungi</taxon>
        <taxon>Fungi incertae sedis</taxon>
        <taxon>Zoopagomycota</taxon>
        <taxon>Kickxellomycotina</taxon>
        <taxon>Harpellomycetes</taxon>
        <taxon>Harpellales</taxon>
        <taxon>Legeriomycetaceae</taxon>
        <taxon>Zancudomyces</taxon>
    </lineage>
</organism>